<evidence type="ECO:0000256" key="5">
    <source>
        <dbReference type="ARBA" id="ARBA00022490"/>
    </source>
</evidence>
<feature type="compositionally biased region" description="Polar residues" evidence="9">
    <location>
        <begin position="576"/>
        <end position="598"/>
    </location>
</feature>
<evidence type="ECO:0000256" key="4">
    <source>
        <dbReference type="ARBA" id="ARBA00020733"/>
    </source>
</evidence>
<dbReference type="PANTHER" id="PTHR31780:SF10">
    <property type="entry name" value="LD36051P"/>
    <property type="match status" value="1"/>
</dbReference>
<protein>
    <recommendedName>
        <fullName evidence="4 8">Stress response protein NST1</fullName>
    </recommendedName>
</protein>
<evidence type="ECO:0000256" key="9">
    <source>
        <dbReference type="SAM" id="MobiDB-lite"/>
    </source>
</evidence>
<dbReference type="EMBL" id="JANPWZ010001878">
    <property type="protein sequence ID" value="KAJ3562607.1"/>
    <property type="molecule type" value="Genomic_DNA"/>
</dbReference>
<comment type="caution">
    <text evidence="10">The sequence shown here is derived from an EMBL/GenBank/DDBJ whole genome shotgun (WGS) entry which is preliminary data.</text>
</comment>
<dbReference type="GO" id="GO:0005737">
    <property type="term" value="C:cytoplasm"/>
    <property type="evidence" value="ECO:0007669"/>
    <property type="project" value="UniProtKB-SubCell"/>
</dbReference>
<feature type="region of interest" description="Disordered" evidence="9">
    <location>
        <begin position="557"/>
        <end position="655"/>
    </location>
</feature>
<feature type="region of interest" description="Disordered" evidence="9">
    <location>
        <begin position="160"/>
        <end position="200"/>
    </location>
</feature>
<evidence type="ECO:0000256" key="3">
    <source>
        <dbReference type="ARBA" id="ARBA00007112"/>
    </source>
</evidence>
<feature type="region of interest" description="Disordered" evidence="9">
    <location>
        <begin position="1"/>
        <end position="42"/>
    </location>
</feature>
<dbReference type="InterPro" id="IPR051195">
    <property type="entry name" value="Fungal_stress_NST1"/>
</dbReference>
<comment type="similarity">
    <text evidence="3 8">Belongs to the NST1 family.</text>
</comment>
<dbReference type="PANTHER" id="PTHR31780">
    <property type="entry name" value="STRESS RESPONSE PROTEIN NST1-RELATED"/>
    <property type="match status" value="1"/>
</dbReference>
<keyword evidence="7 8" id="KW-0175">Coiled coil</keyword>
<dbReference type="Pfam" id="PF13945">
    <property type="entry name" value="NST1"/>
    <property type="match status" value="1"/>
</dbReference>
<comment type="subcellular location">
    <subcellularLocation>
        <location evidence="2 8">Cytoplasm</location>
    </subcellularLocation>
</comment>
<evidence type="ECO:0000256" key="8">
    <source>
        <dbReference type="RuleBase" id="RU049441"/>
    </source>
</evidence>
<keyword evidence="11" id="KW-1185">Reference proteome</keyword>
<keyword evidence="6 8" id="KW-0346">Stress response</keyword>
<feature type="compositionally biased region" description="Basic and acidic residues" evidence="9">
    <location>
        <begin position="30"/>
        <end position="42"/>
    </location>
</feature>
<evidence type="ECO:0000256" key="1">
    <source>
        <dbReference type="ARBA" id="ARBA00002545"/>
    </source>
</evidence>
<comment type="function">
    <text evidence="1 8">May act as a negative regulator of salt tolerance.</text>
</comment>
<feature type="compositionally biased region" description="Polar residues" evidence="9">
    <location>
        <begin position="256"/>
        <end position="266"/>
    </location>
</feature>
<dbReference type="AlphaFoldDB" id="A0A9W8N8T7"/>
<evidence type="ECO:0000256" key="6">
    <source>
        <dbReference type="ARBA" id="ARBA00023016"/>
    </source>
</evidence>
<accession>A0A9W8N8T7</accession>
<sequence>MISLKAKKKKKKARKEPVAEPEPTRPSGISREKIWNTSGPEERERIKQFWLGLGEDERKSLVKVEKDAVLRKMKEQQKHTCSCSVCGRKRTAIEEELEGLYDAYYQELESFANRPHSQPNGPAMFTERFGPMTGLHPPSAMPTRYSNHHPSHGRIVEHVNDDEDELEGADEEYSDDEDLEEEEDEEEPQEIPRDTYPADFFNFGQSLTVKGGILTVADDLLKNDGKKFIEMMEQLAERRMAREEDASHYPGGYTHSMRSGLSNTHNRPPEDQEEYDEEEEEEEEYDSQEEDYEEEEDQMTEEQRMEEGRRMFQIFAARMFEQRVLTAYREKVAMERQEKLLEELEQEETQESQRKAKKQKDAQRRKEKSLQKKQASLEEKARREAEKAAEEQARLAEETRRKEEAHAKAEERRKKKEAQKKAEEEERLRKEAEKQRRAHEQKERQAEQERRTREAKEREKKLKEEQRRKEQEAREIKERETRERREKHEKDKREKESRAAQAKADREAKEKIKQEEKAAAKPPSLVAPIPTQPAKKQHPVSIPALPQQAPINHASPQIPVATPVLPPAHVPMKPRSVSQEVTRSTSQASHSASGPSQTASPHALSPSHASPGPIGLPGKIHSNGPPPHPMPPFHSTLKGPPGLPQSPFEMPMPPMGMQMSPGVQQTGPNFPRMQDPIYPPMDGQFRTSGMPGPPPGLGGPSGGRPYHMPPPGFSQPVIDTHLQSMQRGFSSTGNAPEPLADWKAHADRRPESIVHGQRNHVVSDTDIEDMSNQFGSSDLLDDTDEPLLNNFDTTHRGTAAPGTRPPFHAMPFGNPVFATSNTTWGAPAVFSPSPAYAPNPSNMAGWPPNPAFGGPPTTTRAAQPRSVLIRQLLIRAWRDLEKYAADSEGFVSISAVEGHVATINPSKDSIDERELLEICDTLGTPDNGGGSFDMRPNDQGIICIRFDANSGFKSGPFPRSVGAPGGIGSPIVGAGIPYSRG</sequence>
<feature type="compositionally biased region" description="Basic and acidic residues" evidence="9">
    <location>
        <begin position="419"/>
        <end position="519"/>
    </location>
</feature>
<feature type="region of interest" description="Disordered" evidence="9">
    <location>
        <begin position="239"/>
        <end position="307"/>
    </location>
</feature>
<organism evidence="10 11">
    <name type="scientific">Xylaria arbuscula</name>
    <dbReference type="NCBI Taxonomy" id="114810"/>
    <lineage>
        <taxon>Eukaryota</taxon>
        <taxon>Fungi</taxon>
        <taxon>Dikarya</taxon>
        <taxon>Ascomycota</taxon>
        <taxon>Pezizomycotina</taxon>
        <taxon>Sordariomycetes</taxon>
        <taxon>Xylariomycetidae</taxon>
        <taxon>Xylariales</taxon>
        <taxon>Xylariaceae</taxon>
        <taxon>Xylaria</taxon>
    </lineage>
</organism>
<evidence type="ECO:0000313" key="10">
    <source>
        <dbReference type="EMBL" id="KAJ3562607.1"/>
    </source>
</evidence>
<feature type="region of interest" description="Disordered" evidence="9">
    <location>
        <begin position="344"/>
        <end position="545"/>
    </location>
</feature>
<gene>
    <name evidence="10" type="ORF">NPX13_g8505</name>
</gene>
<dbReference type="InterPro" id="IPR025279">
    <property type="entry name" value="NST1"/>
</dbReference>
<dbReference type="Proteomes" id="UP001148614">
    <property type="component" value="Unassembled WGS sequence"/>
</dbReference>
<dbReference type="VEuPathDB" id="FungiDB:F4678DRAFT_115531"/>
<name>A0A9W8N8T7_9PEZI</name>
<reference evidence="10" key="1">
    <citation type="submission" date="2022-07" db="EMBL/GenBank/DDBJ databases">
        <title>Genome Sequence of Xylaria arbuscula.</title>
        <authorList>
            <person name="Buettner E."/>
        </authorList>
    </citation>
    <scope>NUCLEOTIDE SEQUENCE</scope>
    <source>
        <strain evidence="10">VT107</strain>
    </source>
</reference>
<feature type="compositionally biased region" description="Acidic residues" evidence="9">
    <location>
        <begin position="271"/>
        <end position="300"/>
    </location>
</feature>
<keyword evidence="5 8" id="KW-0963">Cytoplasm</keyword>
<evidence type="ECO:0000313" key="11">
    <source>
        <dbReference type="Proteomes" id="UP001148614"/>
    </source>
</evidence>
<feature type="compositionally biased region" description="Basic residues" evidence="9">
    <location>
        <begin position="1"/>
        <end position="14"/>
    </location>
</feature>
<feature type="compositionally biased region" description="Low complexity" evidence="9">
    <location>
        <begin position="599"/>
        <end position="613"/>
    </location>
</feature>
<feature type="compositionally biased region" description="Basic and acidic residues" evidence="9">
    <location>
        <begin position="351"/>
        <end position="412"/>
    </location>
</feature>
<evidence type="ECO:0000256" key="7">
    <source>
        <dbReference type="ARBA" id="ARBA00023054"/>
    </source>
</evidence>
<feature type="compositionally biased region" description="Acidic residues" evidence="9">
    <location>
        <begin position="160"/>
        <end position="189"/>
    </location>
</feature>
<proteinExistence type="inferred from homology"/>
<evidence type="ECO:0000256" key="2">
    <source>
        <dbReference type="ARBA" id="ARBA00004496"/>
    </source>
</evidence>